<evidence type="ECO:0000313" key="4">
    <source>
        <dbReference type="EMBL" id="OMP66468.1"/>
    </source>
</evidence>
<dbReference type="SUPFAM" id="SSF51735">
    <property type="entry name" value="NAD(P)-binding Rossmann-fold domains"/>
    <property type="match status" value="1"/>
</dbReference>
<evidence type="ECO:0000256" key="2">
    <source>
        <dbReference type="ARBA" id="ARBA00023002"/>
    </source>
</evidence>
<dbReference type="InterPro" id="IPR013154">
    <property type="entry name" value="ADH-like_N"/>
</dbReference>
<proteinExistence type="predicted"/>
<gene>
    <name evidence="4" type="ORF">BTO28_12265</name>
</gene>
<dbReference type="GO" id="GO:0070402">
    <property type="term" value="F:NADPH binding"/>
    <property type="evidence" value="ECO:0007669"/>
    <property type="project" value="TreeGrafter"/>
</dbReference>
<dbReference type="Proteomes" id="UP000188613">
    <property type="component" value="Unassembled WGS sequence"/>
</dbReference>
<dbReference type="SUPFAM" id="SSF50129">
    <property type="entry name" value="GroES-like"/>
    <property type="match status" value="1"/>
</dbReference>
<keyword evidence="1" id="KW-0521">NADP</keyword>
<organism evidence="4 5">
    <name type="scientific">Domibacillus epiphyticus</name>
    <dbReference type="NCBI Taxonomy" id="1714355"/>
    <lineage>
        <taxon>Bacteria</taxon>
        <taxon>Bacillati</taxon>
        <taxon>Bacillota</taxon>
        <taxon>Bacilli</taxon>
        <taxon>Bacillales</taxon>
        <taxon>Bacillaceae</taxon>
        <taxon>Domibacillus</taxon>
    </lineage>
</organism>
<feature type="domain" description="Enoyl reductase (ER)" evidence="3">
    <location>
        <begin position="10"/>
        <end position="323"/>
    </location>
</feature>
<dbReference type="InterPro" id="IPR011032">
    <property type="entry name" value="GroES-like_sf"/>
</dbReference>
<dbReference type="PANTHER" id="PTHR48106:SF13">
    <property type="entry name" value="QUINONE OXIDOREDUCTASE-RELATED"/>
    <property type="match status" value="1"/>
</dbReference>
<dbReference type="EMBL" id="MSFI01000020">
    <property type="protein sequence ID" value="OMP66468.1"/>
    <property type="molecule type" value="Genomic_DNA"/>
</dbReference>
<dbReference type="GO" id="GO:0008270">
    <property type="term" value="F:zinc ion binding"/>
    <property type="evidence" value="ECO:0007669"/>
    <property type="project" value="InterPro"/>
</dbReference>
<dbReference type="CDD" id="cd08241">
    <property type="entry name" value="QOR1"/>
    <property type="match status" value="1"/>
</dbReference>
<accession>A0A1V2A654</accession>
<evidence type="ECO:0000259" key="3">
    <source>
        <dbReference type="SMART" id="SM00829"/>
    </source>
</evidence>
<dbReference type="InterPro" id="IPR013149">
    <property type="entry name" value="ADH-like_C"/>
</dbReference>
<dbReference type="InterPro" id="IPR020843">
    <property type="entry name" value="ER"/>
</dbReference>
<dbReference type="RefSeq" id="WP_076766669.1">
    <property type="nucleotide sequence ID" value="NZ_MSFI01000020.1"/>
</dbReference>
<evidence type="ECO:0000256" key="1">
    <source>
        <dbReference type="ARBA" id="ARBA00022857"/>
    </source>
</evidence>
<dbReference type="STRING" id="1714355.BTO28_12265"/>
<dbReference type="PANTHER" id="PTHR48106">
    <property type="entry name" value="QUINONE OXIDOREDUCTASE PIG3-RELATED"/>
    <property type="match status" value="1"/>
</dbReference>
<keyword evidence="5" id="KW-1185">Reference proteome</keyword>
<dbReference type="SMART" id="SM00829">
    <property type="entry name" value="PKS_ER"/>
    <property type="match status" value="1"/>
</dbReference>
<sequence>MKAVVVREFGGPEVLTYMDIDKPSINSKQVLIRVAATGVNFADIKSRYGNYHGAGQPPFIPGLDAAGIIEETGSEVQHLKAGQRVIAFPKNGSYAEYVAADENLTFVLPDNIDFNIAAACPTVSFTSYKLLADVARLEPGETVLIHSAAGGIGTTAIQLAKILGAGHVIGTVGNINKAAIALEAGADQVICYEQDDFSVKVNELTDGQGVDVILDSISGQVSEKSLACLAKYGRLVNFGISSGKAGQIKTTDLHSSCRSVLGFSLGTTRSHRPHLLKDTANKVLPYLADGRLEMKIGKRFSLGESAKAHQWVESRKSTGKVLLDVTK</sequence>
<name>A0A1V2A654_9BACI</name>
<dbReference type="InterPro" id="IPR036291">
    <property type="entry name" value="NAD(P)-bd_dom_sf"/>
</dbReference>
<dbReference type="Pfam" id="PF00107">
    <property type="entry name" value="ADH_zinc_N"/>
    <property type="match status" value="1"/>
</dbReference>
<dbReference type="AlphaFoldDB" id="A0A1V2A654"/>
<dbReference type="Gene3D" id="3.90.180.10">
    <property type="entry name" value="Medium-chain alcohol dehydrogenases, catalytic domain"/>
    <property type="match status" value="1"/>
</dbReference>
<dbReference type="InterPro" id="IPR002364">
    <property type="entry name" value="Quin_OxRdtase/zeta-crystal_CS"/>
</dbReference>
<protein>
    <submittedName>
        <fullName evidence="4">Quinone oxidoreductase</fullName>
    </submittedName>
</protein>
<evidence type="ECO:0000313" key="5">
    <source>
        <dbReference type="Proteomes" id="UP000188613"/>
    </source>
</evidence>
<keyword evidence="2" id="KW-0560">Oxidoreductase</keyword>
<reference evidence="4 5" key="1">
    <citation type="submission" date="2016-12" db="EMBL/GenBank/DDBJ databases">
        <title>Domibacillus sp. SAB 38T whole genome sequencing.</title>
        <authorList>
            <person name="Verma A."/>
            <person name="Ojha A.K."/>
            <person name="Krishnamurthi S."/>
        </authorList>
    </citation>
    <scope>NUCLEOTIDE SEQUENCE [LARGE SCALE GENOMIC DNA]</scope>
    <source>
        <strain evidence="4 5">SAB 38</strain>
    </source>
</reference>
<dbReference type="GO" id="GO:0005829">
    <property type="term" value="C:cytosol"/>
    <property type="evidence" value="ECO:0007669"/>
    <property type="project" value="TreeGrafter"/>
</dbReference>
<comment type="caution">
    <text evidence="4">The sequence shown here is derived from an EMBL/GenBank/DDBJ whole genome shotgun (WGS) entry which is preliminary data.</text>
</comment>
<dbReference type="GO" id="GO:0035925">
    <property type="term" value="F:mRNA 3'-UTR AU-rich region binding"/>
    <property type="evidence" value="ECO:0007669"/>
    <property type="project" value="TreeGrafter"/>
</dbReference>
<dbReference type="PROSITE" id="PS01162">
    <property type="entry name" value="QOR_ZETA_CRYSTAL"/>
    <property type="match status" value="1"/>
</dbReference>
<dbReference type="Pfam" id="PF08240">
    <property type="entry name" value="ADH_N"/>
    <property type="match status" value="1"/>
</dbReference>
<dbReference type="OrthoDB" id="9787435at2"/>
<dbReference type="Gene3D" id="3.40.50.720">
    <property type="entry name" value="NAD(P)-binding Rossmann-like Domain"/>
    <property type="match status" value="1"/>
</dbReference>
<dbReference type="GO" id="GO:0003960">
    <property type="term" value="F:quinone reductase (NADPH) activity"/>
    <property type="evidence" value="ECO:0007669"/>
    <property type="project" value="TreeGrafter"/>
</dbReference>